<dbReference type="Gene3D" id="2.60.120.200">
    <property type="match status" value="1"/>
</dbReference>
<dbReference type="InterPro" id="IPR019825">
    <property type="entry name" value="Lectin_legB_Mn/Ca_BS"/>
</dbReference>
<feature type="domain" description="Surface adhesin CshA non-repetitive" evidence="2">
    <location>
        <begin position="841"/>
        <end position="1020"/>
    </location>
</feature>
<evidence type="ECO:0000259" key="2">
    <source>
        <dbReference type="Pfam" id="PF18651"/>
    </source>
</evidence>
<dbReference type="Pfam" id="PF18651">
    <property type="entry name" value="CshA_NR2"/>
    <property type="match status" value="1"/>
</dbReference>
<dbReference type="InterPro" id="IPR047589">
    <property type="entry name" value="DUF11_rpt"/>
</dbReference>
<dbReference type="Pfam" id="PF18483">
    <property type="entry name" value="Lectin_L-type_dom"/>
    <property type="match status" value="1"/>
</dbReference>
<proteinExistence type="predicted"/>
<evidence type="ECO:0000313" key="5">
    <source>
        <dbReference type="Proteomes" id="UP000283734"/>
    </source>
</evidence>
<dbReference type="CDD" id="cd01951">
    <property type="entry name" value="lectin_L-type"/>
    <property type="match status" value="1"/>
</dbReference>
<dbReference type="Pfam" id="PF20009">
    <property type="entry name" value="GEVED"/>
    <property type="match status" value="3"/>
</dbReference>
<dbReference type="InterPro" id="IPR040683">
    <property type="entry name" value="CshA_NR2"/>
</dbReference>
<dbReference type="PANTHER" id="PTHR12223">
    <property type="entry name" value="VESICULAR MANNOSE-BINDING LECTIN"/>
    <property type="match status" value="1"/>
</dbReference>
<reference evidence="4 5" key="1">
    <citation type="submission" date="2018-09" db="EMBL/GenBank/DDBJ databases">
        <title>Alcanivorax profundi sp. nov., isolated from 1000 m-depth seawater of the Mariana Trench.</title>
        <authorList>
            <person name="Liu J."/>
        </authorList>
    </citation>
    <scope>NUCLEOTIDE SEQUENCE [LARGE SCALE GENOMIC DNA]</scope>
    <source>
        <strain evidence="4 5">MTEO17</strain>
    </source>
</reference>
<feature type="region of interest" description="Disordered" evidence="1">
    <location>
        <begin position="284"/>
        <end position="322"/>
    </location>
</feature>
<dbReference type="InterPro" id="IPR013320">
    <property type="entry name" value="ConA-like_dom_sf"/>
</dbReference>
<accession>A0A418XY15</accession>
<feature type="region of interest" description="Disordered" evidence="1">
    <location>
        <begin position="1070"/>
        <end position="1099"/>
    </location>
</feature>
<feature type="region of interest" description="Disordered" evidence="1">
    <location>
        <begin position="1031"/>
        <end position="1055"/>
    </location>
</feature>
<dbReference type="Proteomes" id="UP000283734">
    <property type="component" value="Unassembled WGS sequence"/>
</dbReference>
<feature type="region of interest" description="Disordered" evidence="1">
    <location>
        <begin position="1490"/>
        <end position="1510"/>
    </location>
</feature>
<dbReference type="RefSeq" id="WP_119917667.1">
    <property type="nucleotide sequence ID" value="NZ_QYYA01000002.1"/>
</dbReference>
<protein>
    <submittedName>
        <fullName evidence="4">Uncharacterized protein</fullName>
    </submittedName>
</protein>
<dbReference type="InterPro" id="IPR051136">
    <property type="entry name" value="Intracellular_Lectin-GPT"/>
</dbReference>
<dbReference type="NCBIfam" id="TIGR01451">
    <property type="entry name" value="B_ant_repeat"/>
    <property type="match status" value="1"/>
</dbReference>
<dbReference type="InterPro" id="IPR056573">
    <property type="entry name" value="Lectin_L-type_dom"/>
</dbReference>
<feature type="domain" description="GEVED" evidence="3">
    <location>
        <begin position="1124"/>
        <end position="1208"/>
    </location>
</feature>
<name>A0A418XY15_9GAMM</name>
<dbReference type="PROSITE" id="PS00307">
    <property type="entry name" value="LECTIN_LEGUME_BETA"/>
    <property type="match status" value="1"/>
</dbReference>
<feature type="domain" description="GEVED" evidence="3">
    <location>
        <begin position="351"/>
        <end position="439"/>
    </location>
</feature>
<sequence length="1602" mass="168619">MTTKGPNKNKGKLVMRLLAVQMLILVLVVGICLVSAPAYAVSVALNGTRTVIGGSDCALATYRFGTNTTYSGQALDLLVEVIQEDNEQAGSFQCVGVDSGVLFVSLRDKDSGENIAYADLRLTLVAQGTTTPVTVDRMVVTGFDLDRNSDNTQTDTDDMYFTTGPTTRSYVSTNTQTTVTTTGTGSYNTRIRGRDDNCDDGATNSQPECRASVVFAETSTATVRVQNNNAYGNDPNTSTARRVSYLSFRINDFEDVVDGNLDYGDAPSSYGAGRQNVTTALGLGRGLLPDHDAANQPTTAATGDDNDGSGGSPTEYDDEDGVFLNGSTLSNASVFPGQQSELSITTFGSGYLNAWIDWNRDGDFNDSGERVITNRQVTNNGETASGNGSSSFITTTPVSVTVPQNASAGQTYARFKFTRNTNPGIGSNANDGEVEDYRLTVAQQSCNAEISGNLSLSGTASRDGVTNEITLTQASGNQAGSAWSQNRISLLAPFTVEFSIFLGDKDAAGADGIAFAFQRDPDGSNATGVFGGALGVGGLDPAVAVEFDTYNNGTGYGDIVNDHTVIYDPVNYTDSSGGGSLLSSVVDLGNIEDGEWHTVSLDWDPVTNQLQYRFDGSLVAVVNRDFTNLDFAGDPNVFFGWAASTGGSNNLQKVCVIDAPEQVLIDYGDAPASYQNPSHIIVDGIRLGADISEDVTGYDSATAGADSFDDGVTFPSNLPGVDPVQVEVTGAGGYLQAWIDWNRDGDFDDADEQIAENLQDEDGDGFIDFVVPPSAQSENANDVIARFRWSTTEDLNAYDGADDGEVEDYLINTREVVFCPQGSEATGGGIATGGTGGYRESVYWLDWNCGTKNNYLPGELVRKSWVFGPVEIRATVDNITSQLNIYNSGNWSGDRFDDLYQGVNPVGLANTNGAEPNFDIGWEVYLNGQRVPADIIAADVEDTDENESLTWETDGEPWEIFSIAPLSDLQARFENGARRLVLTTGLAPGTGTLLALTEDATQTSHIVDGSGVQAVGFGVFLQVDHGDIAGGYPQSGGHVSRRDATGGSKPTSDTDVNTLTVATLQPATPYLGEIGPDPEDADQNSANADADGPEEDGVSFPPLIPGAGATITVTLTEDVVGENYVQGWIDWNRDNDFDDASEQIALNVRDNDAQDANSSPGVIELNLFVPPGAFIGNTYSRFRLSSTPDVPAGGQVVFDGEVEDYLVTVSSGNTGGILSGWVYEDNGDGATAHDGIKAGNEPGIANQRVVLYHDADNNGVCEDTDTVLAETLTDGDGGWRLVPVLADVGKNACLVVQTANGFRSISENPGDGGASINTGAADDDVMLLQVQPSGVDWDNILFGDAGLPVLEPDRQGVVDAGNSLLYSHRFTARTAGSVDFSLGTAQTVPASPAWTDTLFRDADCDGELSAADEALPVSGVAVQAGDSLCLLVKVFAPADAPLEALHSRPLIASQTFAGTALQSTVQVLDTTRLTAGKLILDKTVRNIGPDGLAGTADDVDSQDGTANQASPGDVLRYRLTFSNQGVRPLTEVTINDSTPAFSSLSQAAVCPTPLPADLGGCNLTTPNGPNTAGYEGALQWLFSGQLLPGNQGAVVYDVRVSP</sequence>
<dbReference type="SUPFAM" id="SSF49899">
    <property type="entry name" value="Concanavalin A-like lectins/glucanases"/>
    <property type="match status" value="1"/>
</dbReference>
<gene>
    <name evidence="4" type="ORF">D4A39_05395</name>
</gene>
<feature type="domain" description="GEVED" evidence="3">
    <location>
        <begin position="734"/>
        <end position="812"/>
    </location>
</feature>
<evidence type="ECO:0000256" key="1">
    <source>
        <dbReference type="SAM" id="MobiDB-lite"/>
    </source>
</evidence>
<dbReference type="EMBL" id="QYYA01000002">
    <property type="protein sequence ID" value="RJG17928.1"/>
    <property type="molecule type" value="Genomic_DNA"/>
</dbReference>
<keyword evidence="5" id="KW-1185">Reference proteome</keyword>
<comment type="caution">
    <text evidence="4">The sequence shown here is derived from an EMBL/GenBank/DDBJ whole genome shotgun (WGS) entry which is preliminary data.</text>
</comment>
<organism evidence="4 5">
    <name type="scientific">Alcanivorax profundi</name>
    <dbReference type="NCBI Taxonomy" id="2338368"/>
    <lineage>
        <taxon>Bacteria</taxon>
        <taxon>Pseudomonadati</taxon>
        <taxon>Pseudomonadota</taxon>
        <taxon>Gammaproteobacteria</taxon>
        <taxon>Oceanospirillales</taxon>
        <taxon>Alcanivoracaceae</taxon>
        <taxon>Alcanivorax</taxon>
    </lineage>
</organism>
<evidence type="ECO:0000259" key="3">
    <source>
        <dbReference type="Pfam" id="PF20009"/>
    </source>
</evidence>
<evidence type="ECO:0000313" key="4">
    <source>
        <dbReference type="EMBL" id="RJG17928.1"/>
    </source>
</evidence>
<dbReference type="OrthoDB" id="1204817at2"/>
<dbReference type="InterPro" id="IPR045474">
    <property type="entry name" value="GEVED"/>
</dbReference>